<evidence type="ECO:0000313" key="1">
    <source>
        <dbReference type="EMBL" id="BAD83518.1"/>
    </source>
</evidence>
<protein>
    <submittedName>
        <fullName evidence="1 4">Uncharacterized protein</fullName>
    </submittedName>
</protein>
<reference evidence="4" key="3">
    <citation type="submission" date="2025-04" db="UniProtKB">
        <authorList>
            <consortium name="RefSeq"/>
        </authorList>
    </citation>
    <scope>IDENTIFICATION</scope>
    <source>
        <tissue evidence="4">Leaf</tissue>
    </source>
</reference>
<dbReference type="EMBL" id="BA000042">
    <property type="protein sequence ID" value="BAD83518.1"/>
    <property type="molecule type" value="Genomic_DNA"/>
</dbReference>
<reference evidence="1 2" key="2">
    <citation type="journal article" date="2005" name="Mol. Genet. Genomics">
        <title>The complete nucleotide sequence and multipartite organization of the tobacco mitochondrial genome: comparative analysis of mitochondrial genomes in higher plants.</title>
        <authorList>
            <person name="Sugiyama Y."/>
            <person name="Watase Y."/>
            <person name="Nagase M."/>
            <person name="Makita N."/>
            <person name="Yagura S."/>
            <person name="Hirai A."/>
            <person name="Sugiura M."/>
        </authorList>
    </citation>
    <scope>NUCLEOTIDE SEQUENCE</scope>
    <source>
        <strain evidence="2">cv. TN90</strain>
        <tissue evidence="1 4">Leaf</tissue>
    </source>
</reference>
<accession>Q5M9W0</accession>
<geneLocation type="mitochondrion" evidence="1 4"/>
<proteinExistence type="predicted"/>
<gene>
    <name evidence="1 4" type="primary">orf111c</name>
    <name evidence="4" type="ORF">NitaMp115</name>
</gene>
<dbReference type="STRING" id="4097.Q5M9W0"/>
<dbReference type="RefSeq" id="YP_173453.1">
    <property type="nucleotide sequence ID" value="NC_006581.1"/>
</dbReference>
<dbReference type="GeneID" id="3205335"/>
<dbReference type="PaxDb" id="4097-Q5M9W0"/>
<organism evidence="1">
    <name type="scientific">Nicotiana tabacum</name>
    <name type="common">Common tobacco</name>
    <dbReference type="NCBI Taxonomy" id="4097"/>
    <lineage>
        <taxon>Eukaryota</taxon>
        <taxon>Viridiplantae</taxon>
        <taxon>Streptophyta</taxon>
        <taxon>Embryophyta</taxon>
        <taxon>Tracheophyta</taxon>
        <taxon>Spermatophyta</taxon>
        <taxon>Magnoliopsida</taxon>
        <taxon>eudicotyledons</taxon>
        <taxon>Gunneridae</taxon>
        <taxon>Pentapetalae</taxon>
        <taxon>asterids</taxon>
        <taxon>lamiids</taxon>
        <taxon>Solanales</taxon>
        <taxon>Solanaceae</taxon>
        <taxon>Nicotianoideae</taxon>
        <taxon>Nicotianeae</taxon>
        <taxon>Nicotiana</taxon>
    </lineage>
</organism>
<reference evidence="4" key="1">
    <citation type="submission" date="2004-12" db="EMBL/GenBank/DDBJ databases">
        <authorList>
            <consortium name="NCBI Genome Project"/>
        </authorList>
    </citation>
    <scope>NUCLEOTIDE SEQUENCE</scope>
    <source>
        <tissue evidence="4">Leaf</tissue>
    </source>
</reference>
<dbReference type="KEGG" id="nta:3205335"/>
<dbReference type="AlphaFoldDB" id="Q5M9W0"/>
<evidence type="ECO:0000313" key="4">
    <source>
        <dbReference type="RefSeq" id="YP_173453.1"/>
    </source>
</evidence>
<keyword evidence="1 4" id="KW-0496">Mitochondrion</keyword>
<dbReference type="Proteomes" id="UP000790787">
    <property type="component" value="Mitochondrion MT"/>
</dbReference>
<sequence>MAGRPIFLGFYRTPYKRCFYLLLYKKKIKFLMTGRNQAITPHVRNYRRSQSNNSIELSMMIASTIPGISMNPIIAIAQDTVLAIRVRMISNRGKKDFSRMGEHITFFQECD</sequence>
<name>Q5M9W0_TOBAC</name>
<evidence type="ECO:0000313" key="3">
    <source>
        <dbReference type="Proteomes" id="UP000790787"/>
    </source>
</evidence>
<evidence type="ECO:0000313" key="2">
    <source>
        <dbReference type="Proteomes" id="UP000084051"/>
    </source>
</evidence>
<keyword evidence="3" id="KW-1185">Reference proteome</keyword>
<dbReference type="OrthoDB" id="1876953at2759"/>